<protein>
    <submittedName>
        <fullName evidence="2">Predicted protein</fullName>
    </submittedName>
</protein>
<evidence type="ECO:0000313" key="2">
    <source>
        <dbReference type="EMBL" id="EDR05873.1"/>
    </source>
</evidence>
<dbReference type="HOGENOM" id="CLU_1261699_0_0_1"/>
<organism evidence="3">
    <name type="scientific">Laccaria bicolor (strain S238N-H82 / ATCC MYA-4686)</name>
    <name type="common">Bicoloured deceiver</name>
    <name type="synonym">Laccaria laccata var. bicolor</name>
    <dbReference type="NCBI Taxonomy" id="486041"/>
    <lineage>
        <taxon>Eukaryota</taxon>
        <taxon>Fungi</taxon>
        <taxon>Dikarya</taxon>
        <taxon>Basidiomycota</taxon>
        <taxon>Agaricomycotina</taxon>
        <taxon>Agaricomycetes</taxon>
        <taxon>Agaricomycetidae</taxon>
        <taxon>Agaricales</taxon>
        <taxon>Agaricineae</taxon>
        <taxon>Hydnangiaceae</taxon>
        <taxon>Laccaria</taxon>
    </lineage>
</organism>
<proteinExistence type="predicted"/>
<evidence type="ECO:0000256" key="1">
    <source>
        <dbReference type="SAM" id="MobiDB-lite"/>
    </source>
</evidence>
<dbReference type="InParanoid" id="B0DHP6"/>
<dbReference type="KEGG" id="lbc:LACBIDRAFT_302463"/>
<dbReference type="OrthoDB" id="3028440at2759"/>
<feature type="compositionally biased region" description="Polar residues" evidence="1">
    <location>
        <begin position="1"/>
        <end position="11"/>
    </location>
</feature>
<reference evidence="2 3" key="1">
    <citation type="journal article" date="2008" name="Nature">
        <title>The genome of Laccaria bicolor provides insights into mycorrhizal symbiosis.</title>
        <authorList>
            <person name="Martin F."/>
            <person name="Aerts A."/>
            <person name="Ahren D."/>
            <person name="Brun A."/>
            <person name="Danchin E.G.J."/>
            <person name="Duchaussoy F."/>
            <person name="Gibon J."/>
            <person name="Kohler A."/>
            <person name="Lindquist E."/>
            <person name="Pereda V."/>
            <person name="Salamov A."/>
            <person name="Shapiro H.J."/>
            <person name="Wuyts J."/>
            <person name="Blaudez D."/>
            <person name="Buee M."/>
            <person name="Brokstein P."/>
            <person name="Canbaeck B."/>
            <person name="Cohen D."/>
            <person name="Courty P.E."/>
            <person name="Coutinho P.M."/>
            <person name="Delaruelle C."/>
            <person name="Detter J.C."/>
            <person name="Deveau A."/>
            <person name="DiFazio S."/>
            <person name="Duplessis S."/>
            <person name="Fraissinet-Tachet L."/>
            <person name="Lucic E."/>
            <person name="Frey-Klett P."/>
            <person name="Fourrey C."/>
            <person name="Feussner I."/>
            <person name="Gay G."/>
            <person name="Grimwood J."/>
            <person name="Hoegger P.J."/>
            <person name="Jain P."/>
            <person name="Kilaru S."/>
            <person name="Labbe J."/>
            <person name="Lin Y.C."/>
            <person name="Legue V."/>
            <person name="Le Tacon F."/>
            <person name="Marmeisse R."/>
            <person name="Melayah D."/>
            <person name="Montanini B."/>
            <person name="Muratet M."/>
            <person name="Nehls U."/>
            <person name="Niculita-Hirzel H."/>
            <person name="Oudot-Le Secq M.P."/>
            <person name="Peter M."/>
            <person name="Quesneville H."/>
            <person name="Rajashekar B."/>
            <person name="Reich M."/>
            <person name="Rouhier N."/>
            <person name="Schmutz J."/>
            <person name="Yin T."/>
            <person name="Chalot M."/>
            <person name="Henrissat B."/>
            <person name="Kuees U."/>
            <person name="Lucas S."/>
            <person name="Van de Peer Y."/>
            <person name="Podila G.K."/>
            <person name="Polle A."/>
            <person name="Pukkila P.J."/>
            <person name="Richardson P.M."/>
            <person name="Rouze P."/>
            <person name="Sanders I.R."/>
            <person name="Stajich J.E."/>
            <person name="Tunlid A."/>
            <person name="Tuskan G."/>
            <person name="Grigoriev I.V."/>
        </authorList>
    </citation>
    <scope>NUCLEOTIDE SEQUENCE [LARGE SCALE GENOMIC DNA]</scope>
    <source>
        <strain evidence="3">S238N-H82 / ATCC MYA-4686</strain>
    </source>
</reference>
<evidence type="ECO:0000313" key="3">
    <source>
        <dbReference type="Proteomes" id="UP000001194"/>
    </source>
</evidence>
<accession>B0DHP6</accession>
<dbReference type="AlphaFoldDB" id="B0DHP6"/>
<dbReference type="RefSeq" id="XP_001883549.1">
    <property type="nucleotide sequence ID" value="XM_001883514.1"/>
</dbReference>
<gene>
    <name evidence="2" type="ORF">LACBIDRAFT_302463</name>
</gene>
<dbReference type="GeneID" id="6079110"/>
<sequence length="219" mass="24890">MTFSQRFQMTESDSEDEDLPGVPDANPFDDVFMDGDAFFNTAGQPIMFTAGETTDRPHTELWNGMDALELHDHAVLGKMSKSVEDMFGDSKEDSTISAVIAAMDAMGLDNEEEEGEQSTREEDAEWAPHGCKTMFFLDLLDNLPRLRLSDDHMKAIIWAMKDIRKIQIAKLCTINVINRIVHKHAQFCWNVNNRRSQLSIMQDCVPFQLNKAQFPQLSL</sequence>
<dbReference type="Proteomes" id="UP000001194">
    <property type="component" value="Unassembled WGS sequence"/>
</dbReference>
<keyword evidence="3" id="KW-1185">Reference proteome</keyword>
<name>B0DHP6_LACBS</name>
<feature type="region of interest" description="Disordered" evidence="1">
    <location>
        <begin position="1"/>
        <end position="25"/>
    </location>
</feature>
<dbReference type="EMBL" id="DS547111">
    <property type="protein sequence ID" value="EDR05873.1"/>
    <property type="molecule type" value="Genomic_DNA"/>
</dbReference>